<keyword evidence="4" id="KW-0762">Sugar transport</keyword>
<dbReference type="RefSeq" id="WP_044982938.1">
    <property type="nucleotide sequence ID" value="NZ_CABLBR010000001.1"/>
</dbReference>
<dbReference type="InterPro" id="IPR004703">
    <property type="entry name" value="PTS_sugar-sp_permease"/>
</dbReference>
<keyword evidence="11" id="KW-1185">Reference proteome</keyword>
<dbReference type="PANTHER" id="PTHR37324">
    <property type="entry name" value="PTS SYSTEM GALACTITOL-SPECIFIC EIIC COMPONENT"/>
    <property type="match status" value="1"/>
</dbReference>
<dbReference type="Proteomes" id="UP001060164">
    <property type="component" value="Chromosome"/>
</dbReference>
<protein>
    <submittedName>
        <fullName evidence="10">PTS galactitol transporter subunit IIC</fullName>
    </submittedName>
</protein>
<evidence type="ECO:0000256" key="3">
    <source>
        <dbReference type="ARBA" id="ARBA00022475"/>
    </source>
</evidence>
<keyword evidence="7 9" id="KW-1133">Transmembrane helix</keyword>
<keyword evidence="3" id="KW-1003">Cell membrane</keyword>
<name>A0ABY5VF71_9FIRM</name>
<feature type="transmembrane region" description="Helical" evidence="9">
    <location>
        <begin position="221"/>
        <end position="243"/>
    </location>
</feature>
<sequence>MEGIAASISTVLGGLGGPVLVALVMCLLGLVFRAGISNSIRGGIYAGIGLAGLNIIINAATDQLTPAIQAFSENFNTNLTVTDLGWGSSGIAFSWPGLGLVILGILVVNALMILLKLTKTMWTDIWSIWHGNVVGGFVWAATGGNVTLGVLSGVIFLVIGSIIADRTAKDYQEFNDMPGIAVPCTTSFLALFAKPFNMLMEKIPGVKNINGSPENIRKKMGIFGELGVMGTVIGIVIGILAGYHYTAVVNLGVQIGVLMVFLPKTVSVLCEGIIPIANAITEFVQERFEGREVYVGVDCAALLGHPSVMASAVLLYPLIVILAVLLPGNAMLPIASLAVIPYWCGAVAAQLKGNVFRIVLFVLIWAIPIFYIASAMAPIHTETMGLLGLADPAISNSSFDMGGDPLGAALVYIFQLFQ</sequence>
<feature type="transmembrane region" description="Helical" evidence="9">
    <location>
        <begin position="293"/>
        <end position="326"/>
    </location>
</feature>
<comment type="subcellular location">
    <subcellularLocation>
        <location evidence="1">Cell membrane</location>
        <topology evidence="1">Multi-pass membrane protein</topology>
    </subcellularLocation>
</comment>
<dbReference type="EMBL" id="CP102290">
    <property type="protein sequence ID" value="UWP58801.1"/>
    <property type="molecule type" value="Genomic_DNA"/>
</dbReference>
<feature type="transmembrane region" description="Helical" evidence="9">
    <location>
        <begin position="44"/>
        <end position="61"/>
    </location>
</feature>
<evidence type="ECO:0000256" key="1">
    <source>
        <dbReference type="ARBA" id="ARBA00004651"/>
    </source>
</evidence>
<evidence type="ECO:0000313" key="10">
    <source>
        <dbReference type="EMBL" id="UWP58801.1"/>
    </source>
</evidence>
<organism evidence="10 11">
    <name type="scientific">Ruminococcus gauvreauii</name>
    <dbReference type="NCBI Taxonomy" id="438033"/>
    <lineage>
        <taxon>Bacteria</taxon>
        <taxon>Bacillati</taxon>
        <taxon>Bacillota</taxon>
        <taxon>Clostridia</taxon>
        <taxon>Eubacteriales</taxon>
        <taxon>Oscillospiraceae</taxon>
        <taxon>Ruminococcus</taxon>
    </lineage>
</organism>
<evidence type="ECO:0000256" key="8">
    <source>
        <dbReference type="ARBA" id="ARBA00023136"/>
    </source>
</evidence>
<dbReference type="PIRSF" id="PIRSF006304">
    <property type="entry name" value="GatC"/>
    <property type="match status" value="1"/>
</dbReference>
<keyword evidence="5" id="KW-0598">Phosphotransferase system</keyword>
<gene>
    <name evidence="10" type="ORF">NQ502_15710</name>
</gene>
<feature type="transmembrane region" description="Helical" evidence="9">
    <location>
        <begin position="358"/>
        <end position="379"/>
    </location>
</feature>
<feature type="transmembrane region" description="Helical" evidence="9">
    <location>
        <begin position="93"/>
        <end position="115"/>
    </location>
</feature>
<feature type="transmembrane region" description="Helical" evidence="9">
    <location>
        <begin position="6"/>
        <end position="32"/>
    </location>
</feature>
<feature type="transmembrane region" description="Helical" evidence="9">
    <location>
        <begin position="255"/>
        <end position="281"/>
    </location>
</feature>
<dbReference type="Pfam" id="PF03611">
    <property type="entry name" value="EIIC-GAT"/>
    <property type="match status" value="1"/>
</dbReference>
<evidence type="ECO:0000256" key="7">
    <source>
        <dbReference type="ARBA" id="ARBA00022989"/>
    </source>
</evidence>
<evidence type="ECO:0000256" key="4">
    <source>
        <dbReference type="ARBA" id="ARBA00022597"/>
    </source>
</evidence>
<evidence type="ECO:0000313" key="11">
    <source>
        <dbReference type="Proteomes" id="UP001060164"/>
    </source>
</evidence>
<evidence type="ECO:0000256" key="5">
    <source>
        <dbReference type="ARBA" id="ARBA00022683"/>
    </source>
</evidence>
<feature type="transmembrane region" description="Helical" evidence="9">
    <location>
        <begin position="180"/>
        <end position="200"/>
    </location>
</feature>
<evidence type="ECO:0000256" key="6">
    <source>
        <dbReference type="ARBA" id="ARBA00022692"/>
    </source>
</evidence>
<keyword evidence="8 9" id="KW-0472">Membrane</keyword>
<proteinExistence type="predicted"/>
<dbReference type="InterPro" id="IPR013853">
    <property type="entry name" value="EIIC-GAT"/>
</dbReference>
<keyword evidence="2" id="KW-0813">Transport</keyword>
<accession>A0ABY5VF71</accession>
<feature type="transmembrane region" description="Helical" evidence="9">
    <location>
        <begin position="136"/>
        <end position="160"/>
    </location>
</feature>
<keyword evidence="6 9" id="KW-0812">Transmembrane</keyword>
<evidence type="ECO:0000256" key="9">
    <source>
        <dbReference type="SAM" id="Phobius"/>
    </source>
</evidence>
<dbReference type="PANTHER" id="PTHR37324:SF2">
    <property type="entry name" value="PTS SYSTEM GALACTITOL-SPECIFIC EIIC COMPONENT"/>
    <property type="match status" value="1"/>
</dbReference>
<reference evidence="10" key="1">
    <citation type="journal article" date="2022" name="Cell">
        <title>Design, construction, and in vivo augmentation of a complex gut microbiome.</title>
        <authorList>
            <person name="Cheng A.G."/>
            <person name="Ho P.Y."/>
            <person name="Aranda-Diaz A."/>
            <person name="Jain S."/>
            <person name="Yu F.B."/>
            <person name="Meng X."/>
            <person name="Wang M."/>
            <person name="Iakiviak M."/>
            <person name="Nagashima K."/>
            <person name="Zhao A."/>
            <person name="Murugkar P."/>
            <person name="Patil A."/>
            <person name="Atabakhsh K."/>
            <person name="Weakley A."/>
            <person name="Yan J."/>
            <person name="Brumbaugh A.R."/>
            <person name="Higginbottom S."/>
            <person name="Dimas A."/>
            <person name="Shiver A.L."/>
            <person name="Deutschbauer A."/>
            <person name="Neff N."/>
            <person name="Sonnenburg J.L."/>
            <person name="Huang K.C."/>
            <person name="Fischbach M.A."/>
        </authorList>
    </citation>
    <scope>NUCLEOTIDE SEQUENCE</scope>
    <source>
        <strain evidence="10">DSM 19829</strain>
    </source>
</reference>
<evidence type="ECO:0000256" key="2">
    <source>
        <dbReference type="ARBA" id="ARBA00022448"/>
    </source>
</evidence>